<dbReference type="Proteomes" id="UP000549250">
    <property type="component" value="Unassembled WGS sequence"/>
</dbReference>
<proteinExistence type="predicted"/>
<sequence length="183" mass="20953">MRKSLVVLLAIALLLGLTAWGVWVLPDLVLARYFPEHTSPIQVAEGFGILRHLWPVLAVGSLGGFLGFGLVFAWAYEEADNADVQAERQRLNEHIEHLKQERDSAQEQAEQHYRQRLQETEQTRLLALRQMDEAKTLKQQAEAERRDSMVQIEQFKLRARNAICAAERIKNRAQQSQKSQSVP</sequence>
<feature type="transmembrane region" description="Helical" evidence="2">
    <location>
        <begin position="53"/>
        <end position="76"/>
    </location>
</feature>
<gene>
    <name evidence="3" type="ORF">FHR87_003865</name>
</gene>
<evidence type="ECO:0000256" key="1">
    <source>
        <dbReference type="SAM" id="Coils"/>
    </source>
</evidence>
<organism evidence="3 4">
    <name type="scientific">Azomonas macrocytogenes</name>
    <name type="common">Azotobacter macrocytogenes</name>
    <dbReference type="NCBI Taxonomy" id="69962"/>
    <lineage>
        <taxon>Bacteria</taxon>
        <taxon>Pseudomonadati</taxon>
        <taxon>Pseudomonadota</taxon>
        <taxon>Gammaproteobacteria</taxon>
        <taxon>Pseudomonadales</taxon>
        <taxon>Pseudomonadaceae</taxon>
        <taxon>Azomonas</taxon>
    </lineage>
</organism>
<keyword evidence="4" id="KW-1185">Reference proteome</keyword>
<reference evidence="3 4" key="1">
    <citation type="submission" date="2020-08" db="EMBL/GenBank/DDBJ databases">
        <title>Genomic Encyclopedia of Type Strains, Phase III (KMG-III): the genomes of soil and plant-associated and newly described type strains.</title>
        <authorList>
            <person name="Whitman W."/>
        </authorList>
    </citation>
    <scope>NUCLEOTIDE SEQUENCE [LARGE SCALE GENOMIC DNA]</scope>
    <source>
        <strain evidence="3 4">CECT 4462</strain>
    </source>
</reference>
<keyword evidence="2" id="KW-0472">Membrane</keyword>
<comment type="caution">
    <text evidence="3">The sequence shown here is derived from an EMBL/GenBank/DDBJ whole genome shotgun (WGS) entry which is preliminary data.</text>
</comment>
<dbReference type="RefSeq" id="WP_183168252.1">
    <property type="nucleotide sequence ID" value="NZ_JACHXI010000043.1"/>
</dbReference>
<evidence type="ECO:0000313" key="3">
    <source>
        <dbReference type="EMBL" id="MBB3105427.1"/>
    </source>
</evidence>
<evidence type="ECO:0000313" key="4">
    <source>
        <dbReference type="Proteomes" id="UP000549250"/>
    </source>
</evidence>
<name>A0A839T7F4_AZOMA</name>
<evidence type="ECO:0000256" key="2">
    <source>
        <dbReference type="SAM" id="Phobius"/>
    </source>
</evidence>
<feature type="coiled-coil region" evidence="1">
    <location>
        <begin position="81"/>
        <end position="158"/>
    </location>
</feature>
<keyword evidence="2" id="KW-0812">Transmembrane</keyword>
<keyword evidence="2" id="KW-1133">Transmembrane helix</keyword>
<protein>
    <submittedName>
        <fullName evidence="3">Uncharacterized protein</fullName>
    </submittedName>
</protein>
<dbReference type="EMBL" id="JACHXI010000043">
    <property type="protein sequence ID" value="MBB3105427.1"/>
    <property type="molecule type" value="Genomic_DNA"/>
</dbReference>
<keyword evidence="1" id="KW-0175">Coiled coil</keyword>
<dbReference type="AlphaFoldDB" id="A0A839T7F4"/>
<accession>A0A839T7F4</accession>